<dbReference type="Proteomes" id="UP000236584">
    <property type="component" value="Chromosome"/>
</dbReference>
<evidence type="ECO:0000256" key="5">
    <source>
        <dbReference type="ARBA" id="ARBA00023136"/>
    </source>
</evidence>
<dbReference type="OrthoDB" id="306607at2157"/>
<evidence type="ECO:0000256" key="1">
    <source>
        <dbReference type="ARBA" id="ARBA00004236"/>
    </source>
</evidence>
<dbReference type="GO" id="GO:0005886">
    <property type="term" value="C:plasma membrane"/>
    <property type="evidence" value="ECO:0007669"/>
    <property type="project" value="UniProtKB-SubCell"/>
</dbReference>
<evidence type="ECO:0000259" key="7">
    <source>
        <dbReference type="Pfam" id="PF13190"/>
    </source>
</evidence>
<accession>A0A2I8VHJ3</accession>
<feature type="domain" description="PDGLE" evidence="7">
    <location>
        <begin position="20"/>
        <end position="100"/>
    </location>
</feature>
<feature type="transmembrane region" description="Helical" evidence="6">
    <location>
        <begin position="74"/>
        <end position="99"/>
    </location>
</feature>
<keyword evidence="2" id="KW-1003">Cell membrane</keyword>
<dbReference type="EMBL" id="CP026309">
    <property type="protein sequence ID" value="AUV81380.1"/>
    <property type="molecule type" value="Genomic_DNA"/>
</dbReference>
<sequence length="105" mass="10789">MNGRWTDTPTWFRRSLVVLVVLVVLAPVFALAAGAVGYAEPLENVAEATGATEHERTLLSSPFPDYSVPGTGTVVGTLVSGLLGTAITLAVAVGAGRLLGRDLGL</sequence>
<keyword evidence="9" id="KW-1185">Reference proteome</keyword>
<gene>
    <name evidence="8" type="ORF">C2R22_06670</name>
</gene>
<evidence type="ECO:0000256" key="4">
    <source>
        <dbReference type="ARBA" id="ARBA00022989"/>
    </source>
</evidence>
<proteinExistence type="predicted"/>
<keyword evidence="4 6" id="KW-1133">Transmembrane helix</keyword>
<evidence type="ECO:0000256" key="2">
    <source>
        <dbReference type="ARBA" id="ARBA00022475"/>
    </source>
</evidence>
<name>A0A2I8VHJ3_9EURY</name>
<evidence type="ECO:0000256" key="6">
    <source>
        <dbReference type="SAM" id="Phobius"/>
    </source>
</evidence>
<evidence type="ECO:0000313" key="9">
    <source>
        <dbReference type="Proteomes" id="UP000236584"/>
    </source>
</evidence>
<organism evidence="8 9">
    <name type="scientific">Salinigranum rubrum</name>
    <dbReference type="NCBI Taxonomy" id="755307"/>
    <lineage>
        <taxon>Archaea</taxon>
        <taxon>Methanobacteriati</taxon>
        <taxon>Methanobacteriota</taxon>
        <taxon>Stenosarchaea group</taxon>
        <taxon>Halobacteria</taxon>
        <taxon>Halobacteriales</taxon>
        <taxon>Haloferacaceae</taxon>
        <taxon>Salinigranum</taxon>
    </lineage>
</organism>
<reference evidence="8 9" key="1">
    <citation type="submission" date="2018-01" db="EMBL/GenBank/DDBJ databases">
        <title>Complete genome sequence of Salinigranum rubrum GX10T, an extremely halophilic archaeon isolated from a marine solar saltern.</title>
        <authorList>
            <person name="Han S."/>
        </authorList>
    </citation>
    <scope>NUCLEOTIDE SEQUENCE [LARGE SCALE GENOMIC DNA]</scope>
    <source>
        <strain evidence="8 9">GX10</strain>
    </source>
</reference>
<keyword evidence="5 6" id="KW-0472">Membrane</keyword>
<evidence type="ECO:0000313" key="8">
    <source>
        <dbReference type="EMBL" id="AUV81380.1"/>
    </source>
</evidence>
<dbReference type="InterPro" id="IPR025937">
    <property type="entry name" value="PDGLE_dom"/>
</dbReference>
<dbReference type="GeneID" id="35591758"/>
<evidence type="ECO:0000256" key="3">
    <source>
        <dbReference type="ARBA" id="ARBA00022692"/>
    </source>
</evidence>
<dbReference type="RefSeq" id="WP_103425068.1">
    <property type="nucleotide sequence ID" value="NZ_CP026309.1"/>
</dbReference>
<dbReference type="AlphaFoldDB" id="A0A2I8VHJ3"/>
<comment type="subcellular location">
    <subcellularLocation>
        <location evidence="1">Cell membrane</location>
    </subcellularLocation>
</comment>
<protein>
    <submittedName>
        <fullName evidence="8">Metal transporter</fullName>
    </submittedName>
</protein>
<dbReference type="KEGG" id="srub:C2R22_06670"/>
<dbReference type="Pfam" id="PF13190">
    <property type="entry name" value="PDGLE"/>
    <property type="match status" value="1"/>
</dbReference>
<keyword evidence="3 6" id="KW-0812">Transmembrane</keyword>